<keyword evidence="1" id="KW-1133">Transmembrane helix</keyword>
<evidence type="ECO:0000313" key="4">
    <source>
        <dbReference type="Proteomes" id="UP000664771"/>
    </source>
</evidence>
<evidence type="ECO:0000259" key="2">
    <source>
        <dbReference type="SMART" id="SM00245"/>
    </source>
</evidence>
<dbReference type="Pfam" id="PF03572">
    <property type="entry name" value="Peptidase_S41"/>
    <property type="match status" value="1"/>
</dbReference>
<dbReference type="SMART" id="SM00245">
    <property type="entry name" value="TSPc"/>
    <property type="match status" value="1"/>
</dbReference>
<feature type="domain" description="Tail specific protease" evidence="2">
    <location>
        <begin position="273"/>
        <end position="461"/>
    </location>
</feature>
<protein>
    <recommendedName>
        <fullName evidence="2">Tail specific protease domain-containing protein</fullName>
    </recommendedName>
</protein>
<proteinExistence type="predicted"/>
<dbReference type="Gene3D" id="3.90.226.10">
    <property type="entry name" value="2-enoyl-CoA Hydratase, Chain A, domain 1"/>
    <property type="match status" value="1"/>
</dbReference>
<reference evidence="3 4" key="1">
    <citation type="submission" date="2021-03" db="EMBL/GenBank/DDBJ databases">
        <title>The complete genome sequence of Acetobacter sacchari TBRC 11175.</title>
        <authorList>
            <person name="Charoenyingcharoen P."/>
            <person name="Yukphan P."/>
        </authorList>
    </citation>
    <scope>NUCLEOTIDE SEQUENCE [LARGE SCALE GENOMIC DNA]</scope>
    <source>
        <strain evidence="3 4">TBRC 11175</strain>
    </source>
</reference>
<evidence type="ECO:0000256" key="1">
    <source>
        <dbReference type="SAM" id="Phobius"/>
    </source>
</evidence>
<name>A0ABS3LY41_9PROT</name>
<accession>A0ABS3LY41</accession>
<keyword evidence="4" id="KW-1185">Reference proteome</keyword>
<gene>
    <name evidence="3" type="ORF">J2D73_13660</name>
</gene>
<dbReference type="SUPFAM" id="SSF52096">
    <property type="entry name" value="ClpP/crotonase"/>
    <property type="match status" value="1"/>
</dbReference>
<sequence length="483" mass="54365">MRKKFIISLIITSIFIIVLFSTYKAVFIDADFVYGRFWVTLNENYYKINNDNFNFSDIENNFRPKNKNSEYLYDYSFSNILNIMPSSHFYITPPPSVVSKTGKIIFASTGMDISPSNLICSGVVISSFRSIIRPQIIGVDKQSPLSGQGIGLGWRFVAAETSENDSSNIILTLYDNGGKIRKFHIRKNPYILSDIEKIYSEMRYNLNPDRNITLPNLGIISTSGRDAQLPEVSYIIPNSQAVNERVSIGDKVKFLETVNGGKETHIVFTKKTNEEIKMKIKNSCVKDGLFGKRDIKVINKNISYVRFDRFDKYSLDWLQENVKYLSNDIIIDFRRNRGGLISVLENFLGMFLGPDKNIGSDIRRFTTITEKTPSDSQKINSGRIVILLGKATASSAEIASDILRLYRGAIIVGETSSGQVLTSSSFSLPDNGKVVLPIGEYRDPSGMTLEGVGVSPDQVINSQNADQKETDFYLELSKLYLTK</sequence>
<dbReference type="CDD" id="cd06567">
    <property type="entry name" value="Peptidase_S41"/>
    <property type="match status" value="1"/>
</dbReference>
<dbReference type="Proteomes" id="UP000664771">
    <property type="component" value="Unassembled WGS sequence"/>
</dbReference>
<keyword evidence="1" id="KW-0812">Transmembrane</keyword>
<dbReference type="InterPro" id="IPR005151">
    <property type="entry name" value="Tail-specific_protease"/>
</dbReference>
<keyword evidence="1" id="KW-0472">Membrane</keyword>
<organism evidence="3 4">
    <name type="scientific">Acetobacter sacchari</name>
    <dbReference type="NCBI Taxonomy" id="2661687"/>
    <lineage>
        <taxon>Bacteria</taxon>
        <taxon>Pseudomonadati</taxon>
        <taxon>Pseudomonadota</taxon>
        <taxon>Alphaproteobacteria</taxon>
        <taxon>Acetobacterales</taxon>
        <taxon>Acetobacteraceae</taxon>
        <taxon>Acetobacter</taxon>
    </lineage>
</organism>
<dbReference type="RefSeq" id="WP_207882103.1">
    <property type="nucleotide sequence ID" value="NZ_JAFVMF010000014.1"/>
</dbReference>
<dbReference type="EMBL" id="JAFVMF010000014">
    <property type="protein sequence ID" value="MBO1360832.1"/>
    <property type="molecule type" value="Genomic_DNA"/>
</dbReference>
<dbReference type="InterPro" id="IPR029045">
    <property type="entry name" value="ClpP/crotonase-like_dom_sf"/>
</dbReference>
<dbReference type="PANTHER" id="PTHR32060">
    <property type="entry name" value="TAIL-SPECIFIC PROTEASE"/>
    <property type="match status" value="1"/>
</dbReference>
<evidence type="ECO:0000313" key="3">
    <source>
        <dbReference type="EMBL" id="MBO1360832.1"/>
    </source>
</evidence>
<dbReference type="PANTHER" id="PTHR32060:SF22">
    <property type="entry name" value="CARBOXYL-TERMINAL-PROCESSING PEPTIDASE 3, CHLOROPLASTIC"/>
    <property type="match status" value="1"/>
</dbReference>
<feature type="transmembrane region" description="Helical" evidence="1">
    <location>
        <begin position="5"/>
        <end position="23"/>
    </location>
</feature>
<comment type="caution">
    <text evidence="3">The sequence shown here is derived from an EMBL/GenBank/DDBJ whole genome shotgun (WGS) entry which is preliminary data.</text>
</comment>